<evidence type="ECO:0000256" key="2">
    <source>
        <dbReference type="ARBA" id="ARBA00022737"/>
    </source>
</evidence>
<dbReference type="InterPro" id="IPR042197">
    <property type="entry name" value="Apaf_helical"/>
</dbReference>
<feature type="domain" description="R13L1/DRL21-like LRR repeat region" evidence="6">
    <location>
        <begin position="491"/>
        <end position="648"/>
    </location>
</feature>
<dbReference type="SUPFAM" id="SSF52540">
    <property type="entry name" value="P-loop containing nucleoside triphosphate hydrolases"/>
    <property type="match status" value="1"/>
</dbReference>
<dbReference type="InterPro" id="IPR002182">
    <property type="entry name" value="NB-ARC"/>
</dbReference>
<evidence type="ECO:0000259" key="4">
    <source>
        <dbReference type="Pfam" id="PF00931"/>
    </source>
</evidence>
<name>A0A0E0R8L0_ORYRU</name>
<evidence type="ECO:0000259" key="5">
    <source>
        <dbReference type="Pfam" id="PF23559"/>
    </source>
</evidence>
<accession>A0A0E0R8L0</accession>
<dbReference type="Pfam" id="PF23559">
    <property type="entry name" value="WHD_DRP"/>
    <property type="match status" value="1"/>
</dbReference>
<dbReference type="STRING" id="4529.A0A0E0R8L0"/>
<proteinExistence type="predicted"/>
<evidence type="ECO:0000313" key="8">
    <source>
        <dbReference type="Proteomes" id="UP000008022"/>
    </source>
</evidence>
<dbReference type="Proteomes" id="UP000008022">
    <property type="component" value="Unassembled WGS sequence"/>
</dbReference>
<feature type="domain" description="Disease resistance protein winged helix" evidence="5">
    <location>
        <begin position="288"/>
        <end position="361"/>
    </location>
</feature>
<evidence type="ECO:0000259" key="6">
    <source>
        <dbReference type="Pfam" id="PF25019"/>
    </source>
</evidence>
<keyword evidence="3" id="KW-0611">Plant defense</keyword>
<dbReference type="HOGENOM" id="CLU_000837_8_2_1"/>
<organism evidence="7 8">
    <name type="scientific">Oryza rufipogon</name>
    <name type="common">Brownbeard rice</name>
    <name type="synonym">Asian wild rice</name>
    <dbReference type="NCBI Taxonomy" id="4529"/>
    <lineage>
        <taxon>Eukaryota</taxon>
        <taxon>Viridiplantae</taxon>
        <taxon>Streptophyta</taxon>
        <taxon>Embryophyta</taxon>
        <taxon>Tracheophyta</taxon>
        <taxon>Spermatophyta</taxon>
        <taxon>Magnoliopsida</taxon>
        <taxon>Liliopsida</taxon>
        <taxon>Poales</taxon>
        <taxon>Poaceae</taxon>
        <taxon>BOP clade</taxon>
        <taxon>Oryzoideae</taxon>
        <taxon>Oryzeae</taxon>
        <taxon>Oryzinae</taxon>
        <taxon>Oryza</taxon>
    </lineage>
</organism>
<dbReference type="Pfam" id="PF25019">
    <property type="entry name" value="LRR_R13L1-DRL21"/>
    <property type="match status" value="1"/>
</dbReference>
<dbReference type="PRINTS" id="PR00364">
    <property type="entry name" value="DISEASERSIST"/>
</dbReference>
<dbReference type="SUPFAM" id="SSF52058">
    <property type="entry name" value="L domain-like"/>
    <property type="match status" value="1"/>
</dbReference>
<dbReference type="PANTHER" id="PTHR36766">
    <property type="entry name" value="PLANT BROAD-SPECTRUM MILDEW RESISTANCE PROTEIN RPW8"/>
    <property type="match status" value="1"/>
</dbReference>
<dbReference type="InterPro" id="IPR027417">
    <property type="entry name" value="P-loop_NTPase"/>
</dbReference>
<reference evidence="7" key="2">
    <citation type="submission" date="2015-06" db="UniProtKB">
        <authorList>
            <consortium name="EnsemblPlants"/>
        </authorList>
    </citation>
    <scope>IDENTIFICATION</scope>
</reference>
<dbReference type="InterPro" id="IPR056789">
    <property type="entry name" value="LRR_R13L1-DRL21"/>
</dbReference>
<dbReference type="EnsemblPlants" id="ORUFI11G14880.1">
    <property type="protein sequence ID" value="ORUFI11G14880.1"/>
    <property type="gene ID" value="ORUFI11G14880"/>
</dbReference>
<dbReference type="GO" id="GO:0006952">
    <property type="term" value="P:defense response"/>
    <property type="evidence" value="ECO:0007669"/>
    <property type="project" value="UniProtKB-KW"/>
</dbReference>
<dbReference type="GO" id="GO:0043531">
    <property type="term" value="F:ADP binding"/>
    <property type="evidence" value="ECO:0007669"/>
    <property type="project" value="InterPro"/>
</dbReference>
<keyword evidence="1" id="KW-0433">Leucine-rich repeat</keyword>
<dbReference type="Gene3D" id="1.10.8.430">
    <property type="entry name" value="Helical domain of apoptotic protease-activating factors"/>
    <property type="match status" value="1"/>
</dbReference>
<dbReference type="SUPFAM" id="SSF52047">
    <property type="entry name" value="RNI-like"/>
    <property type="match status" value="1"/>
</dbReference>
<dbReference type="Gramene" id="ORUFI11G14880.1">
    <property type="protein sequence ID" value="ORUFI11G14880.1"/>
    <property type="gene ID" value="ORUFI11G14880"/>
</dbReference>
<evidence type="ECO:0000256" key="3">
    <source>
        <dbReference type="ARBA" id="ARBA00022821"/>
    </source>
</evidence>
<keyword evidence="2" id="KW-0677">Repeat</keyword>
<dbReference type="Gene3D" id="3.40.50.300">
    <property type="entry name" value="P-loop containing nucleotide triphosphate hydrolases"/>
    <property type="match status" value="1"/>
</dbReference>
<dbReference type="Gene3D" id="3.80.10.10">
    <property type="entry name" value="Ribonuclease Inhibitor"/>
    <property type="match status" value="2"/>
</dbReference>
<dbReference type="eggNOG" id="KOG4658">
    <property type="taxonomic scope" value="Eukaryota"/>
</dbReference>
<dbReference type="InterPro" id="IPR058922">
    <property type="entry name" value="WHD_DRP"/>
</dbReference>
<dbReference type="PANTHER" id="PTHR36766:SF55">
    <property type="entry name" value="OS11G0492900 PROTEIN"/>
    <property type="match status" value="1"/>
</dbReference>
<keyword evidence="8" id="KW-1185">Reference proteome</keyword>
<dbReference type="OMA" id="LEITICH"/>
<feature type="domain" description="NB-ARC" evidence="4">
    <location>
        <begin position="36"/>
        <end position="203"/>
    </location>
</feature>
<dbReference type="Pfam" id="PF00931">
    <property type="entry name" value="NB-ARC"/>
    <property type="match status" value="1"/>
</dbReference>
<dbReference type="Gene3D" id="1.10.10.10">
    <property type="entry name" value="Winged helix-like DNA-binding domain superfamily/Winged helix DNA-binding domain"/>
    <property type="match status" value="1"/>
</dbReference>
<dbReference type="InterPro" id="IPR032675">
    <property type="entry name" value="LRR_dom_sf"/>
</dbReference>
<sequence>MSDNDGERRIDPDIHSVRPTSYFVDKESIIGRELDKKTIVEKLMSRHGNNVASHLSVLAIVGMGGLGKTTLAQLVYNDQTVQKLFDVCVWVYVSGHFDSMSLIKKIIVSITKDRNNFSELDKLGQEIRGKRFLLIVDDVWNERRDCWETFCMPLSAADQCNILVTTRSVAVARLVQTMPHFTMHHLSPHEISWKLFERTVAPHENIIQGNLVDIAKKIVQKCDRLPLAIKTLGSMLRYVCDERRWIDVLESELWDLDNAHNEVLLALHLSYKNMPIHLKQCFVSLCPFPKHYSLDKIEVIRMWGLLGILQGDERSNEDESRSQYFFYDGIGSRYFDELVQRSFIQISFNSGVMHDLIHDLACHLSRNEFFRLEGDKPVEIPQNARFMSIIDCLTSVQFSNASHPLWAIIVLGRGCSEVTNPELLFSNGKNLRVLSLSGSSIAKALPRYISTMNLLRHLEGPWNPPRGIYPLINLHTFPRVHVCKCGGSFNLRELRNLNKIKGKLCISGLCNLSHVQDANEAQLMNKKHLQFLELSFSEVECQHMPQQLDMNFTPEEVQYENLQYQDVQQPKYVTVPQYQILESLRPHEGLISLTISGYNCQSYPSWVGDASFSKLTCIEIYGTDKVTQQCVPTLGELPFLEDLRICGMSHVEHIGRELCTHICGNKGFPSLITLEFNEMPQWSEWSGLDDGDFPCLSSLTISGCYQLSSLPSYRFSSLQRLELIECSVISIVPAGGTFMDIEIVRCFGLHTILAQPSLLKLQLADCPKLGVVGSMPKLNKLDIYKCPNLTSVGSMPELTTLNTGSNLEYDMLYNRLDHLLLPHYSSIWYNTLIDIPTTPVLHNLNELGFHCCPGITELPTLRSLSKLWICKCPDLSVIGSLPSLTTLNL</sequence>
<reference evidence="8" key="1">
    <citation type="submission" date="2013-06" db="EMBL/GenBank/DDBJ databases">
        <authorList>
            <person name="Zhao Q."/>
        </authorList>
    </citation>
    <scope>NUCLEOTIDE SEQUENCE</scope>
    <source>
        <strain evidence="8">cv. W1943</strain>
    </source>
</reference>
<evidence type="ECO:0000256" key="1">
    <source>
        <dbReference type="ARBA" id="ARBA00022614"/>
    </source>
</evidence>
<evidence type="ECO:0000313" key="7">
    <source>
        <dbReference type="EnsemblPlants" id="ORUFI11G14880.1"/>
    </source>
</evidence>
<protein>
    <submittedName>
        <fullName evidence="7">Uncharacterized protein</fullName>
    </submittedName>
</protein>
<dbReference type="InterPro" id="IPR036388">
    <property type="entry name" value="WH-like_DNA-bd_sf"/>
</dbReference>
<dbReference type="AlphaFoldDB" id="A0A0E0R8L0"/>